<accession>A0A1G8KQJ1</accession>
<dbReference type="EMBL" id="FNEJ01000005">
    <property type="protein sequence ID" value="SDI45741.1"/>
    <property type="molecule type" value="Genomic_DNA"/>
</dbReference>
<organism evidence="2 3">
    <name type="scientific">Salipiger marinus</name>
    <dbReference type="NCBI Taxonomy" id="555512"/>
    <lineage>
        <taxon>Bacteria</taxon>
        <taxon>Pseudomonadati</taxon>
        <taxon>Pseudomonadota</taxon>
        <taxon>Alphaproteobacteria</taxon>
        <taxon>Rhodobacterales</taxon>
        <taxon>Roseobacteraceae</taxon>
        <taxon>Salipiger</taxon>
    </lineage>
</organism>
<reference evidence="2 3" key="1">
    <citation type="submission" date="2016-10" db="EMBL/GenBank/DDBJ databases">
        <authorList>
            <person name="de Groot N.N."/>
        </authorList>
    </citation>
    <scope>NUCLEOTIDE SEQUENCE [LARGE SCALE GENOMIC DNA]</scope>
    <source>
        <strain evidence="2 3">DSM 26424</strain>
    </source>
</reference>
<gene>
    <name evidence="2" type="ORF">SAMN04487993_100521</name>
</gene>
<evidence type="ECO:0008006" key="4">
    <source>
        <dbReference type="Google" id="ProtNLM"/>
    </source>
</evidence>
<dbReference type="AlphaFoldDB" id="A0A1G8KQJ1"/>
<dbReference type="RefSeq" id="WP_089845256.1">
    <property type="nucleotide sequence ID" value="NZ_FNEJ01000005.1"/>
</dbReference>
<sequence length="82" mass="8868">MPGPTATEFFDRAQMGDTPVGRNDTKDDPAHVARMGYDAMRRGDSGVVSGFMNKGQAAFAGLIPDTVLAQMHRRMAEPDRNG</sequence>
<dbReference type="STRING" id="555512.SAMN04487993_100521"/>
<name>A0A1G8KQJ1_9RHOB</name>
<proteinExistence type="predicted"/>
<feature type="region of interest" description="Disordered" evidence="1">
    <location>
        <begin position="1"/>
        <end position="30"/>
    </location>
</feature>
<keyword evidence="3" id="KW-1185">Reference proteome</keyword>
<evidence type="ECO:0000256" key="1">
    <source>
        <dbReference type="SAM" id="MobiDB-lite"/>
    </source>
</evidence>
<evidence type="ECO:0000313" key="2">
    <source>
        <dbReference type="EMBL" id="SDI45741.1"/>
    </source>
</evidence>
<protein>
    <recommendedName>
        <fullName evidence="4">Short chain dehydrogenase</fullName>
    </recommendedName>
</protein>
<evidence type="ECO:0000313" key="3">
    <source>
        <dbReference type="Proteomes" id="UP000199093"/>
    </source>
</evidence>
<dbReference type="Proteomes" id="UP000199093">
    <property type="component" value="Unassembled WGS sequence"/>
</dbReference>